<dbReference type="InterPro" id="IPR011711">
    <property type="entry name" value="GntR_C"/>
</dbReference>
<dbReference type="OrthoDB" id="3367236at2"/>
<dbReference type="CDD" id="cd07377">
    <property type="entry name" value="WHTH_GntR"/>
    <property type="match status" value="1"/>
</dbReference>
<dbReference type="EMBL" id="BJVJ01000011">
    <property type="protein sequence ID" value="GEL22711.1"/>
    <property type="molecule type" value="Genomic_DNA"/>
</dbReference>
<dbReference type="GO" id="GO:0003700">
    <property type="term" value="F:DNA-binding transcription factor activity"/>
    <property type="evidence" value="ECO:0007669"/>
    <property type="project" value="InterPro"/>
</dbReference>
<evidence type="ECO:0000313" key="6">
    <source>
        <dbReference type="Proteomes" id="UP000321685"/>
    </source>
</evidence>
<dbReference type="Pfam" id="PF00392">
    <property type="entry name" value="GntR"/>
    <property type="match status" value="1"/>
</dbReference>
<name>A0A511DD33_9PSEU</name>
<keyword evidence="1" id="KW-0805">Transcription regulation</keyword>
<accession>A0A511DD33</accession>
<dbReference type="Proteomes" id="UP000321685">
    <property type="component" value="Unassembled WGS sequence"/>
</dbReference>
<dbReference type="InterPro" id="IPR036390">
    <property type="entry name" value="WH_DNA-bd_sf"/>
</dbReference>
<dbReference type="InterPro" id="IPR008920">
    <property type="entry name" value="TF_FadR/GntR_C"/>
</dbReference>
<dbReference type="AlphaFoldDB" id="A0A511DD33"/>
<dbReference type="PROSITE" id="PS50949">
    <property type="entry name" value="HTH_GNTR"/>
    <property type="match status" value="1"/>
</dbReference>
<dbReference type="GO" id="GO:0003677">
    <property type="term" value="F:DNA binding"/>
    <property type="evidence" value="ECO:0007669"/>
    <property type="project" value="UniProtKB-KW"/>
</dbReference>
<dbReference type="InterPro" id="IPR036388">
    <property type="entry name" value="WH-like_DNA-bd_sf"/>
</dbReference>
<dbReference type="RefSeq" id="WP_147104460.1">
    <property type="nucleotide sequence ID" value="NZ_BJVJ01000011.1"/>
</dbReference>
<keyword evidence="6" id="KW-1185">Reference proteome</keyword>
<dbReference type="PANTHER" id="PTHR43537">
    <property type="entry name" value="TRANSCRIPTIONAL REGULATOR, GNTR FAMILY"/>
    <property type="match status" value="1"/>
</dbReference>
<gene>
    <name evidence="5" type="ORF">PSU4_16650</name>
</gene>
<evidence type="ECO:0000256" key="3">
    <source>
        <dbReference type="ARBA" id="ARBA00023163"/>
    </source>
</evidence>
<dbReference type="Gene3D" id="1.20.120.530">
    <property type="entry name" value="GntR ligand-binding domain-like"/>
    <property type="match status" value="1"/>
</dbReference>
<protein>
    <submittedName>
        <fullName evidence="5">GntR family transcriptional regulator</fullName>
    </submittedName>
</protein>
<evidence type="ECO:0000256" key="1">
    <source>
        <dbReference type="ARBA" id="ARBA00023015"/>
    </source>
</evidence>
<evidence type="ECO:0000313" key="5">
    <source>
        <dbReference type="EMBL" id="GEL22711.1"/>
    </source>
</evidence>
<evidence type="ECO:0000259" key="4">
    <source>
        <dbReference type="PROSITE" id="PS50949"/>
    </source>
</evidence>
<proteinExistence type="predicted"/>
<dbReference type="SMART" id="SM00895">
    <property type="entry name" value="FCD"/>
    <property type="match status" value="1"/>
</dbReference>
<sequence length="224" mass="25250">MTTTRLSSALRCAGAVRTMILTGELLPGEKIRQEDLAARLDMSRIPVREALSTLESEGVIVHRPNMGYEVARFSSDDLDEIYLMRRLLETELVRSVDLADVDVAEFEQLNAALAATSIDDQREEFDHANERFHFRLFEYSPMLRVREEIARLWRLSTFYRSLSWNGVGSQARVLAEHDRIIEAIRARDGAAVIAACDEHRGSTLDLVAGRVSRHRANGGGARTH</sequence>
<feature type="domain" description="HTH gntR-type" evidence="4">
    <location>
        <begin position="6"/>
        <end position="73"/>
    </location>
</feature>
<dbReference type="PANTHER" id="PTHR43537:SF49">
    <property type="entry name" value="TRANSCRIPTIONAL REGULATORY PROTEIN"/>
    <property type="match status" value="1"/>
</dbReference>
<dbReference type="SMART" id="SM00345">
    <property type="entry name" value="HTH_GNTR"/>
    <property type="match status" value="1"/>
</dbReference>
<keyword evidence="3" id="KW-0804">Transcription</keyword>
<comment type="caution">
    <text evidence="5">The sequence shown here is derived from an EMBL/GenBank/DDBJ whole genome shotgun (WGS) entry which is preliminary data.</text>
</comment>
<keyword evidence="2" id="KW-0238">DNA-binding</keyword>
<dbReference type="SUPFAM" id="SSF48008">
    <property type="entry name" value="GntR ligand-binding domain-like"/>
    <property type="match status" value="1"/>
</dbReference>
<dbReference type="PRINTS" id="PR00035">
    <property type="entry name" value="HTHGNTR"/>
</dbReference>
<dbReference type="Pfam" id="PF07729">
    <property type="entry name" value="FCD"/>
    <property type="match status" value="1"/>
</dbReference>
<reference evidence="5 6" key="1">
    <citation type="submission" date="2019-07" db="EMBL/GenBank/DDBJ databases">
        <title>Whole genome shotgun sequence of Pseudonocardia sulfidoxydans NBRC 16205.</title>
        <authorList>
            <person name="Hosoyama A."/>
            <person name="Uohara A."/>
            <person name="Ohji S."/>
            <person name="Ichikawa N."/>
        </authorList>
    </citation>
    <scope>NUCLEOTIDE SEQUENCE [LARGE SCALE GENOMIC DNA]</scope>
    <source>
        <strain evidence="5 6">NBRC 16205</strain>
    </source>
</reference>
<dbReference type="Gene3D" id="1.10.10.10">
    <property type="entry name" value="Winged helix-like DNA-binding domain superfamily/Winged helix DNA-binding domain"/>
    <property type="match status" value="1"/>
</dbReference>
<organism evidence="5 6">
    <name type="scientific">Pseudonocardia sulfidoxydans NBRC 16205</name>
    <dbReference type="NCBI Taxonomy" id="1223511"/>
    <lineage>
        <taxon>Bacteria</taxon>
        <taxon>Bacillati</taxon>
        <taxon>Actinomycetota</taxon>
        <taxon>Actinomycetes</taxon>
        <taxon>Pseudonocardiales</taxon>
        <taxon>Pseudonocardiaceae</taxon>
        <taxon>Pseudonocardia</taxon>
    </lineage>
</organism>
<dbReference type="SUPFAM" id="SSF46785">
    <property type="entry name" value="Winged helix' DNA-binding domain"/>
    <property type="match status" value="1"/>
</dbReference>
<evidence type="ECO:0000256" key="2">
    <source>
        <dbReference type="ARBA" id="ARBA00023125"/>
    </source>
</evidence>
<dbReference type="InterPro" id="IPR000524">
    <property type="entry name" value="Tscrpt_reg_HTH_GntR"/>
</dbReference>